<comment type="subcellular location">
    <subcellularLocation>
        <location evidence="6">Cytoplasm</location>
    </subcellularLocation>
</comment>
<dbReference type="Gene3D" id="3.30.260.10">
    <property type="entry name" value="TCP-1-like chaperonin intermediate domain"/>
    <property type="match status" value="1"/>
</dbReference>
<dbReference type="Gene3D" id="1.10.560.10">
    <property type="entry name" value="GroEL-like equatorial domain"/>
    <property type="match status" value="1"/>
</dbReference>
<keyword evidence="5 6" id="KW-0413">Isomerase</keyword>
<dbReference type="FunFam" id="1.10.560.10:FF:000001">
    <property type="entry name" value="60 kDa chaperonin"/>
    <property type="match status" value="1"/>
</dbReference>
<evidence type="ECO:0000256" key="5">
    <source>
        <dbReference type="ARBA" id="ARBA00023235"/>
    </source>
</evidence>
<dbReference type="GO" id="GO:0042026">
    <property type="term" value="P:protein refolding"/>
    <property type="evidence" value="ECO:0007669"/>
    <property type="project" value="UniProtKB-UniRule"/>
</dbReference>
<accession>A0A142EN87</accession>
<dbReference type="NCBIfam" id="TIGR02348">
    <property type="entry name" value="GroEL"/>
    <property type="match status" value="1"/>
</dbReference>
<keyword evidence="2 6" id="KW-0547">Nucleotide-binding</keyword>
<evidence type="ECO:0000256" key="6">
    <source>
        <dbReference type="HAMAP-Rule" id="MF_00600"/>
    </source>
</evidence>
<dbReference type="PANTHER" id="PTHR45633">
    <property type="entry name" value="60 KDA HEAT SHOCK PROTEIN, MITOCHONDRIAL"/>
    <property type="match status" value="1"/>
</dbReference>
<evidence type="ECO:0000256" key="4">
    <source>
        <dbReference type="ARBA" id="ARBA00023186"/>
    </source>
</evidence>
<comment type="similarity">
    <text evidence="1 6 7">Belongs to the chaperonin (HSP60) family.</text>
</comment>
<keyword evidence="6" id="KW-0963">Cytoplasm</keyword>
<dbReference type="InterPro" id="IPR018370">
    <property type="entry name" value="Chaperonin_Cpn60_CS"/>
</dbReference>
<dbReference type="GO" id="GO:0005737">
    <property type="term" value="C:cytoplasm"/>
    <property type="evidence" value="ECO:0007669"/>
    <property type="project" value="UniProtKB-SubCell"/>
</dbReference>
<dbReference type="KEGG" id="alm:AO498_09190"/>
<feature type="binding site" evidence="6">
    <location>
        <position position="50"/>
    </location>
    <ligand>
        <name>ATP</name>
        <dbReference type="ChEBI" id="CHEBI:30616"/>
    </ligand>
</feature>
<dbReference type="SUPFAM" id="SSF48592">
    <property type="entry name" value="GroEL equatorial domain-like"/>
    <property type="match status" value="1"/>
</dbReference>
<dbReference type="NCBIfam" id="NF000592">
    <property type="entry name" value="PRK00013.1"/>
    <property type="match status" value="1"/>
</dbReference>
<dbReference type="GO" id="GO:0016853">
    <property type="term" value="F:isomerase activity"/>
    <property type="evidence" value="ECO:0007669"/>
    <property type="project" value="UniProtKB-KW"/>
</dbReference>
<dbReference type="InterPro" id="IPR001844">
    <property type="entry name" value="Cpn60/GroEL"/>
</dbReference>
<dbReference type="PROSITE" id="PS00296">
    <property type="entry name" value="CHAPERONINS_CPN60"/>
    <property type="match status" value="1"/>
</dbReference>
<feature type="binding site" evidence="6">
    <location>
        <position position="414"/>
    </location>
    <ligand>
        <name>ATP</name>
        <dbReference type="ChEBI" id="CHEBI:30616"/>
    </ligand>
</feature>
<dbReference type="EMBL" id="CP012836">
    <property type="protein sequence ID" value="AMQ56592.1"/>
    <property type="molecule type" value="Genomic_DNA"/>
</dbReference>
<dbReference type="NCBIfam" id="NF009489">
    <property type="entry name" value="PRK12851.1"/>
    <property type="match status" value="1"/>
</dbReference>
<dbReference type="OrthoDB" id="9766614at2"/>
<dbReference type="FunFam" id="3.50.7.10:FF:000001">
    <property type="entry name" value="60 kDa chaperonin"/>
    <property type="match status" value="1"/>
</dbReference>
<dbReference type="Pfam" id="PF00118">
    <property type="entry name" value="Cpn60_TCP1"/>
    <property type="match status" value="1"/>
</dbReference>
<gene>
    <name evidence="6 9" type="primary">groEL</name>
    <name evidence="6" type="synonym">groL</name>
    <name evidence="9" type="ORF">AO498_09190</name>
</gene>
<dbReference type="HAMAP" id="MF_00600">
    <property type="entry name" value="CH60"/>
    <property type="match status" value="1"/>
</dbReference>
<dbReference type="Gene3D" id="3.50.7.10">
    <property type="entry name" value="GroEL"/>
    <property type="match status" value="1"/>
</dbReference>
<dbReference type="RefSeq" id="WP_067546386.1">
    <property type="nucleotide sequence ID" value="NZ_CP012836.1"/>
</dbReference>
<feature type="binding site" evidence="6">
    <location>
        <begin position="29"/>
        <end position="32"/>
    </location>
    <ligand>
        <name>ATP</name>
        <dbReference type="ChEBI" id="CHEBI:30616"/>
    </ligand>
</feature>
<dbReference type="GO" id="GO:0005524">
    <property type="term" value="F:ATP binding"/>
    <property type="evidence" value="ECO:0007669"/>
    <property type="project" value="UniProtKB-UniRule"/>
</dbReference>
<comment type="caution">
    <text evidence="6">Lacks conserved residue(s) required for the propagation of feature annotation.</text>
</comment>
<dbReference type="PATRIC" id="fig|1727163.4.peg.1921"/>
<keyword evidence="4 6" id="KW-0143">Chaperone</keyword>
<evidence type="ECO:0000256" key="7">
    <source>
        <dbReference type="RuleBase" id="RU000418"/>
    </source>
</evidence>
<evidence type="ECO:0000256" key="2">
    <source>
        <dbReference type="ARBA" id="ARBA00022741"/>
    </source>
</evidence>
<dbReference type="AlphaFoldDB" id="A0A142EN87"/>
<evidence type="ECO:0000256" key="8">
    <source>
        <dbReference type="RuleBase" id="RU000419"/>
    </source>
</evidence>
<name>A0A142EN87_9BACT</name>
<dbReference type="EC" id="5.6.1.7" evidence="6"/>
<evidence type="ECO:0000313" key="9">
    <source>
        <dbReference type="EMBL" id="AMQ56592.1"/>
    </source>
</evidence>
<dbReference type="GO" id="GO:0140662">
    <property type="term" value="F:ATP-dependent protein folding chaperone"/>
    <property type="evidence" value="ECO:0007669"/>
    <property type="project" value="InterPro"/>
</dbReference>
<comment type="function">
    <text evidence="6 8">Together with its co-chaperonin GroES, plays an essential role in assisting protein folding. The GroEL-GroES system forms a nano-cage that allows encapsulation of the non-native substrate proteins and provides a physical environment optimized to promote and accelerate protein folding.</text>
</comment>
<comment type="subunit">
    <text evidence="6 8">Forms a cylinder of 14 subunits composed of two heptameric rings stacked back-to-back. Interacts with the co-chaperonin GroES.</text>
</comment>
<proteinExistence type="inferred from homology"/>
<dbReference type="CDD" id="cd03344">
    <property type="entry name" value="GroEL"/>
    <property type="match status" value="1"/>
</dbReference>
<dbReference type="GO" id="GO:0051082">
    <property type="term" value="F:unfolded protein binding"/>
    <property type="evidence" value="ECO:0007669"/>
    <property type="project" value="UniProtKB-UniRule"/>
</dbReference>
<dbReference type="InterPro" id="IPR002423">
    <property type="entry name" value="Cpn60/GroEL/TCP-1"/>
</dbReference>
<dbReference type="STRING" id="1727163.AO498_09190"/>
<evidence type="ECO:0000313" key="10">
    <source>
        <dbReference type="Proteomes" id="UP000073816"/>
    </source>
</evidence>
<dbReference type="PRINTS" id="PR00298">
    <property type="entry name" value="CHAPERONIN60"/>
</dbReference>
<dbReference type="Proteomes" id="UP000073816">
    <property type="component" value="Chromosome"/>
</dbReference>
<sequence>MAKQLFFDTNARDQLKKGVDALADAVKVTLGPKGRNVIIDKKFGAPTITKDGVSVAKEIELAEPIENMGAQLVKEVASKTADNAGDGTTTATVLAQAIFNVGIKNVAAGANPMDLKRGIDKAVAAVVSELRNNSKQISTSKEIAQVATVSANNDEEIGKMIADAMDKVGKDGVITVEEAKGTETEVKTVEGMQFDRGYLSPYFVTNTEKMEAELDHPFILIYDKKISSMKELLPVLEPVAQSGKPLLIIAEDVDGEALATLVVNKIRGALKVAAVKAPGFGDRRKAMLEDIAILTGGTVISEERGFKLENATPDMLGRAEKINIDKDNTTIVNGAGDAAAIKGRIAEIKAQIEKTTSDYDREKLQERLAKLSGGVAILYIGAATEVEMKEKKDRVDDALHATRAAVQEGVVVGGGVALVRAASALDSIKGSNDDQDTGINIIRTAIEAPLRTIVSNAGGEPSVVINKIRENKGNFGYNARTDEYQDLFEAGVIDPTKVTRLALENAASIASLLLTTECVVADVKEDSPAMPPMGGGGMGGMM</sequence>
<evidence type="ECO:0000256" key="3">
    <source>
        <dbReference type="ARBA" id="ARBA00022840"/>
    </source>
</evidence>
<evidence type="ECO:0000256" key="1">
    <source>
        <dbReference type="ARBA" id="ARBA00006607"/>
    </source>
</evidence>
<keyword evidence="3 6" id="KW-0067">ATP-binding</keyword>
<dbReference type="InterPro" id="IPR027409">
    <property type="entry name" value="GroEL-like_apical_dom_sf"/>
</dbReference>
<feature type="binding site" evidence="6">
    <location>
        <begin position="86"/>
        <end position="90"/>
    </location>
    <ligand>
        <name>ATP</name>
        <dbReference type="ChEBI" id="CHEBI:30616"/>
    </ligand>
</feature>
<dbReference type="NCBIfam" id="NF009488">
    <property type="entry name" value="PRK12850.1"/>
    <property type="match status" value="1"/>
</dbReference>
<dbReference type="SUPFAM" id="SSF52029">
    <property type="entry name" value="GroEL apical domain-like"/>
    <property type="match status" value="1"/>
</dbReference>
<keyword evidence="10" id="KW-1185">Reference proteome</keyword>
<dbReference type="InterPro" id="IPR027413">
    <property type="entry name" value="GROEL-like_equatorial_sf"/>
</dbReference>
<dbReference type="SUPFAM" id="SSF54849">
    <property type="entry name" value="GroEL-intermediate domain like"/>
    <property type="match status" value="1"/>
</dbReference>
<reference evidence="10" key="1">
    <citation type="submission" date="2015-09" db="EMBL/GenBank/DDBJ databases">
        <title>Complete sequence of Algoriphagus sp. M8-2.</title>
        <authorList>
            <person name="Shintani M."/>
        </authorList>
    </citation>
    <scope>NUCLEOTIDE SEQUENCE [LARGE SCALE GENOMIC DNA]</scope>
    <source>
        <strain evidence="10">M8-2</strain>
    </source>
</reference>
<reference evidence="9 10" key="2">
    <citation type="journal article" date="2016" name="Genome Announc.">
        <title>Complete Genome Sequence of Algoriphagus sp. Strain M8-2, Isolated from a Brackish Lake.</title>
        <authorList>
            <person name="Muraguchi Y."/>
            <person name="Kushimoto K."/>
            <person name="Ohtsubo Y."/>
            <person name="Suzuki T."/>
            <person name="Dohra H."/>
            <person name="Kimbara K."/>
            <person name="Shintani M."/>
        </authorList>
    </citation>
    <scope>NUCLEOTIDE SEQUENCE [LARGE SCALE GENOMIC DNA]</scope>
    <source>
        <strain evidence="9 10">M8-2</strain>
    </source>
</reference>
<protein>
    <recommendedName>
        <fullName evidence="6">Chaperonin GroEL</fullName>
        <ecNumber evidence="6">5.6.1.7</ecNumber>
    </recommendedName>
    <alternativeName>
        <fullName evidence="6">60 kDa chaperonin</fullName>
    </alternativeName>
    <alternativeName>
        <fullName evidence="6">Chaperonin-60</fullName>
        <shortName evidence="6">Cpn60</shortName>
    </alternativeName>
</protein>
<dbReference type="NCBIfam" id="NF009487">
    <property type="entry name" value="PRK12849.1"/>
    <property type="match status" value="1"/>
</dbReference>
<organism evidence="9 10">
    <name type="scientific">Algoriphagus sanaruensis</name>
    <dbReference type="NCBI Taxonomy" id="1727163"/>
    <lineage>
        <taxon>Bacteria</taxon>
        <taxon>Pseudomonadati</taxon>
        <taxon>Bacteroidota</taxon>
        <taxon>Cytophagia</taxon>
        <taxon>Cytophagales</taxon>
        <taxon>Cyclobacteriaceae</taxon>
        <taxon>Algoriphagus</taxon>
    </lineage>
</organism>
<dbReference type="InterPro" id="IPR027410">
    <property type="entry name" value="TCP-1-like_intermed_sf"/>
</dbReference>
<feature type="binding site" evidence="6">
    <location>
        <position position="494"/>
    </location>
    <ligand>
        <name>ATP</name>
        <dbReference type="ChEBI" id="CHEBI:30616"/>
    </ligand>
</feature>